<name>A0ABQ9IAX0_9NEOP</name>
<accession>A0ABQ9IAX0</accession>
<dbReference type="EMBL" id="JARBHB010000002">
    <property type="protein sequence ID" value="KAJ8893802.1"/>
    <property type="molecule type" value="Genomic_DNA"/>
</dbReference>
<evidence type="ECO:0000313" key="2">
    <source>
        <dbReference type="Proteomes" id="UP001159363"/>
    </source>
</evidence>
<protein>
    <submittedName>
        <fullName evidence="1">Uncharacterized protein</fullName>
    </submittedName>
</protein>
<gene>
    <name evidence="1" type="ORF">PR048_006403</name>
</gene>
<dbReference type="Proteomes" id="UP001159363">
    <property type="component" value="Chromosome 2"/>
</dbReference>
<proteinExistence type="predicted"/>
<comment type="caution">
    <text evidence="1">The sequence shown here is derived from an EMBL/GenBank/DDBJ whole genome shotgun (WGS) entry which is preliminary data.</text>
</comment>
<sequence>MFRLVQALQFRMSHQRHQLMNDNQNVPAVPVKRKKSIPVVVAVNEEETTSKESDADMILESGMCSENFTHCDDVDIPSSCAGGQKPCVLGYKVNDIAIGSYNSSNYPGQIEEINDAGPIVKCMAKEKKMWYWLDKEDKMQYTWDCIVQKMNTPKHVSSKRNYYFNIPELNKYV</sequence>
<keyword evidence="2" id="KW-1185">Reference proteome</keyword>
<evidence type="ECO:0000313" key="1">
    <source>
        <dbReference type="EMBL" id="KAJ8893802.1"/>
    </source>
</evidence>
<reference evidence="1 2" key="1">
    <citation type="submission" date="2023-02" db="EMBL/GenBank/DDBJ databases">
        <title>LHISI_Scaffold_Assembly.</title>
        <authorList>
            <person name="Stuart O.P."/>
            <person name="Cleave R."/>
            <person name="Magrath M.J.L."/>
            <person name="Mikheyev A.S."/>
        </authorList>
    </citation>
    <scope>NUCLEOTIDE SEQUENCE [LARGE SCALE GENOMIC DNA]</scope>
    <source>
        <strain evidence="1">Daus_M_001</strain>
        <tissue evidence="1">Leg muscle</tissue>
    </source>
</reference>
<organism evidence="1 2">
    <name type="scientific">Dryococelus australis</name>
    <dbReference type="NCBI Taxonomy" id="614101"/>
    <lineage>
        <taxon>Eukaryota</taxon>
        <taxon>Metazoa</taxon>
        <taxon>Ecdysozoa</taxon>
        <taxon>Arthropoda</taxon>
        <taxon>Hexapoda</taxon>
        <taxon>Insecta</taxon>
        <taxon>Pterygota</taxon>
        <taxon>Neoptera</taxon>
        <taxon>Polyneoptera</taxon>
        <taxon>Phasmatodea</taxon>
        <taxon>Verophasmatodea</taxon>
        <taxon>Anareolatae</taxon>
        <taxon>Phasmatidae</taxon>
        <taxon>Eurycanthinae</taxon>
        <taxon>Dryococelus</taxon>
    </lineage>
</organism>